<proteinExistence type="inferred from homology"/>
<keyword evidence="2" id="KW-0889">Transcription antitermination</keyword>
<gene>
    <name evidence="7" type="primary">nusB</name>
    <name evidence="7" type="ORF">ACFSR8_14590</name>
</gene>
<protein>
    <submittedName>
        <fullName evidence="7">Transcription antitermination factor NusB</fullName>
    </submittedName>
</protein>
<comment type="caution">
    <text evidence="7">The sequence shown here is derived from an EMBL/GenBank/DDBJ whole genome shotgun (WGS) entry which is preliminary data.</text>
</comment>
<keyword evidence="4" id="KW-0805">Transcription regulation</keyword>
<dbReference type="SUPFAM" id="SSF48013">
    <property type="entry name" value="NusB-like"/>
    <property type="match status" value="1"/>
</dbReference>
<evidence type="ECO:0000256" key="5">
    <source>
        <dbReference type="ARBA" id="ARBA00023163"/>
    </source>
</evidence>
<dbReference type="NCBIfam" id="TIGR01951">
    <property type="entry name" value="nusB"/>
    <property type="match status" value="1"/>
</dbReference>
<dbReference type="Gene3D" id="1.10.940.10">
    <property type="entry name" value="NusB-like"/>
    <property type="match status" value="1"/>
</dbReference>
<keyword evidence="3" id="KW-0694">RNA-binding</keyword>
<name>A0ABW5TEY6_9FLAO</name>
<evidence type="ECO:0000256" key="2">
    <source>
        <dbReference type="ARBA" id="ARBA00022814"/>
    </source>
</evidence>
<comment type="similarity">
    <text evidence="1">Belongs to the NusB family.</text>
</comment>
<keyword evidence="5" id="KW-0804">Transcription</keyword>
<accession>A0ABW5TEY6</accession>
<sequence length="315" mass="36813">MMLNRRHIRVKVMQTIYAFNGSESDDLSKDEKFLLFSIDNMYNLYLLLISLLLELQKRAEADLQKKRKKHLATSEDKNPNRKFVNNQVFQKMQSNAELKGLIDNNKMINWELDSEYVGIIYKAIISSELYADYMQTRVSDFKEDKDFFIDMFKDIVAPNEKLYEYIEDKNLTWLDDLPTVNTTILKMLRKLKTSTPDTHFTPELYKDADDKQFAIDLFRKTILNSASINGEIEQKTKNWDADRIANLDYVLLQMGISELQHFPSIPVKVTINEYLEIAKEYSTPKSSIFINGILDKLVKEYKTDGKLNKVGRGLL</sequence>
<evidence type="ECO:0000256" key="3">
    <source>
        <dbReference type="ARBA" id="ARBA00022884"/>
    </source>
</evidence>
<dbReference type="EMBL" id="JBHULY010000034">
    <property type="protein sequence ID" value="MFD2727449.1"/>
    <property type="molecule type" value="Genomic_DNA"/>
</dbReference>
<organism evidence="7 8">
    <name type="scientific">Hyunsoonleella rubra</name>
    <dbReference type="NCBI Taxonomy" id="1737062"/>
    <lineage>
        <taxon>Bacteria</taxon>
        <taxon>Pseudomonadati</taxon>
        <taxon>Bacteroidota</taxon>
        <taxon>Flavobacteriia</taxon>
        <taxon>Flavobacteriales</taxon>
        <taxon>Flavobacteriaceae</taxon>
    </lineage>
</organism>
<dbReference type="Proteomes" id="UP001597476">
    <property type="component" value="Unassembled WGS sequence"/>
</dbReference>
<dbReference type="PANTHER" id="PTHR11078:SF3">
    <property type="entry name" value="ANTITERMINATION NUSB DOMAIN-CONTAINING PROTEIN"/>
    <property type="match status" value="1"/>
</dbReference>
<keyword evidence="8" id="KW-1185">Reference proteome</keyword>
<evidence type="ECO:0000256" key="4">
    <source>
        <dbReference type="ARBA" id="ARBA00023015"/>
    </source>
</evidence>
<feature type="domain" description="NusB/RsmB/TIM44" evidence="6">
    <location>
        <begin position="207"/>
        <end position="299"/>
    </location>
</feature>
<dbReference type="InterPro" id="IPR011605">
    <property type="entry name" value="NusB_fam"/>
</dbReference>
<reference evidence="8" key="1">
    <citation type="journal article" date="2019" name="Int. J. Syst. Evol. Microbiol.">
        <title>The Global Catalogue of Microorganisms (GCM) 10K type strain sequencing project: providing services to taxonomists for standard genome sequencing and annotation.</title>
        <authorList>
            <consortium name="The Broad Institute Genomics Platform"/>
            <consortium name="The Broad Institute Genome Sequencing Center for Infectious Disease"/>
            <person name="Wu L."/>
            <person name="Ma J."/>
        </authorList>
    </citation>
    <scope>NUCLEOTIDE SEQUENCE [LARGE SCALE GENOMIC DNA]</scope>
    <source>
        <strain evidence="8">KCTC 42398</strain>
    </source>
</reference>
<dbReference type="InterPro" id="IPR035926">
    <property type="entry name" value="NusB-like_sf"/>
</dbReference>
<dbReference type="PANTHER" id="PTHR11078">
    <property type="entry name" value="N UTILIZATION SUBSTANCE PROTEIN B-RELATED"/>
    <property type="match status" value="1"/>
</dbReference>
<evidence type="ECO:0000256" key="1">
    <source>
        <dbReference type="ARBA" id="ARBA00005952"/>
    </source>
</evidence>
<dbReference type="RefSeq" id="WP_380293313.1">
    <property type="nucleotide sequence ID" value="NZ_JBHULY010000034.1"/>
</dbReference>
<evidence type="ECO:0000313" key="7">
    <source>
        <dbReference type="EMBL" id="MFD2727449.1"/>
    </source>
</evidence>
<evidence type="ECO:0000259" key="6">
    <source>
        <dbReference type="Pfam" id="PF01029"/>
    </source>
</evidence>
<dbReference type="Pfam" id="PF01029">
    <property type="entry name" value="NusB"/>
    <property type="match status" value="1"/>
</dbReference>
<evidence type="ECO:0000313" key="8">
    <source>
        <dbReference type="Proteomes" id="UP001597476"/>
    </source>
</evidence>
<dbReference type="InterPro" id="IPR006027">
    <property type="entry name" value="NusB_RsmB_TIM44"/>
</dbReference>